<dbReference type="Proteomes" id="UP000887580">
    <property type="component" value="Unplaced"/>
</dbReference>
<name>A0AC35GQ33_9BILA</name>
<organism evidence="1 2">
    <name type="scientific">Panagrolaimus sp. PS1159</name>
    <dbReference type="NCBI Taxonomy" id="55785"/>
    <lineage>
        <taxon>Eukaryota</taxon>
        <taxon>Metazoa</taxon>
        <taxon>Ecdysozoa</taxon>
        <taxon>Nematoda</taxon>
        <taxon>Chromadorea</taxon>
        <taxon>Rhabditida</taxon>
        <taxon>Tylenchina</taxon>
        <taxon>Panagrolaimomorpha</taxon>
        <taxon>Panagrolaimoidea</taxon>
        <taxon>Panagrolaimidae</taxon>
        <taxon>Panagrolaimus</taxon>
    </lineage>
</organism>
<accession>A0AC35GQ33</accession>
<protein>
    <submittedName>
        <fullName evidence="2">G-protein coupled receptors family 1 profile domain-containing protein</fullName>
    </submittedName>
</protein>
<reference evidence="2" key="1">
    <citation type="submission" date="2022-11" db="UniProtKB">
        <authorList>
            <consortium name="WormBaseParasite"/>
        </authorList>
    </citation>
    <scope>IDENTIFICATION</scope>
</reference>
<evidence type="ECO:0000313" key="1">
    <source>
        <dbReference type="Proteomes" id="UP000887580"/>
    </source>
</evidence>
<proteinExistence type="predicted"/>
<dbReference type="WBParaSite" id="PS1159_v2.g755.t1">
    <property type="protein sequence ID" value="PS1159_v2.g755.t1"/>
    <property type="gene ID" value="PS1159_v2.g755"/>
</dbReference>
<sequence>IRLSRPPLTPTNISPNSSKPWLRQTSCKSLLGTANENSSSSQALSNSPLLRPESGMSINTFGLPRGQRTPLASIKNGNSSLDRTTSMITVIPADEPSEISSCVLSPTGINMTSAAARKKMGVREKSRQMMKYVHEQRAARTLSIVVGAFILCWMPFFIFSPLLALCST</sequence>
<evidence type="ECO:0000313" key="2">
    <source>
        <dbReference type="WBParaSite" id="PS1159_v2.g755.t1"/>
    </source>
</evidence>